<proteinExistence type="inferred from homology"/>
<dbReference type="EMBL" id="LCIT01000001">
    <property type="protein sequence ID" value="KKT63795.1"/>
    <property type="molecule type" value="Genomic_DNA"/>
</dbReference>
<comment type="similarity">
    <text evidence="1 5">Belongs to the acylphosphatase family.</text>
</comment>
<dbReference type="SUPFAM" id="SSF54975">
    <property type="entry name" value="Acylphosphatase/BLUF domain-like"/>
    <property type="match status" value="1"/>
</dbReference>
<name>A0A0G1IXI6_9BACT</name>
<dbReference type="PANTHER" id="PTHR47268:SF4">
    <property type="entry name" value="ACYLPHOSPHATASE"/>
    <property type="match status" value="1"/>
</dbReference>
<dbReference type="InterPro" id="IPR001792">
    <property type="entry name" value="Acylphosphatase-like_dom"/>
</dbReference>
<comment type="catalytic activity">
    <reaction evidence="3 4">
        <text>an acyl phosphate + H2O = a carboxylate + phosphate + H(+)</text>
        <dbReference type="Rhea" id="RHEA:14965"/>
        <dbReference type="ChEBI" id="CHEBI:15377"/>
        <dbReference type="ChEBI" id="CHEBI:15378"/>
        <dbReference type="ChEBI" id="CHEBI:29067"/>
        <dbReference type="ChEBI" id="CHEBI:43474"/>
        <dbReference type="ChEBI" id="CHEBI:59918"/>
        <dbReference type="EC" id="3.6.1.7"/>
    </reaction>
</comment>
<sequence length="77" mass="8794">MVMFRDFASRKARGLGLTGFVKNDADGSVKVVAEGDEDVLKQFIELLREGPLFAKVENIMVDWEEPTFEFTSFEIIY</sequence>
<dbReference type="InterPro" id="IPR036046">
    <property type="entry name" value="Acylphosphatase-like_dom_sf"/>
</dbReference>
<dbReference type="Proteomes" id="UP000033945">
    <property type="component" value="Unassembled WGS sequence"/>
</dbReference>
<dbReference type="PROSITE" id="PS00151">
    <property type="entry name" value="ACYLPHOSPHATASE_2"/>
    <property type="match status" value="1"/>
</dbReference>
<gene>
    <name evidence="7" type="ORF">UW55_C0001G0088</name>
</gene>
<feature type="active site" evidence="4">
    <location>
        <position position="23"/>
    </location>
</feature>
<dbReference type="Gene3D" id="3.30.70.100">
    <property type="match status" value="1"/>
</dbReference>
<evidence type="ECO:0000259" key="6">
    <source>
        <dbReference type="PROSITE" id="PS51160"/>
    </source>
</evidence>
<feature type="active site" evidence="4">
    <location>
        <position position="5"/>
    </location>
</feature>
<dbReference type="PROSITE" id="PS51160">
    <property type="entry name" value="ACYLPHOSPHATASE_3"/>
    <property type="match status" value="1"/>
</dbReference>
<reference evidence="7 8" key="1">
    <citation type="journal article" date="2015" name="Nature">
        <title>rRNA introns, odd ribosomes, and small enigmatic genomes across a large radiation of phyla.</title>
        <authorList>
            <person name="Brown C.T."/>
            <person name="Hug L.A."/>
            <person name="Thomas B.C."/>
            <person name="Sharon I."/>
            <person name="Castelle C.J."/>
            <person name="Singh A."/>
            <person name="Wilkins M.J."/>
            <person name="Williams K.H."/>
            <person name="Banfield J.F."/>
        </authorList>
    </citation>
    <scope>NUCLEOTIDE SEQUENCE [LARGE SCALE GENOMIC DNA]</scope>
</reference>
<dbReference type="InterPro" id="IPR017968">
    <property type="entry name" value="Acylphosphatase_CS"/>
</dbReference>
<dbReference type="PANTHER" id="PTHR47268">
    <property type="entry name" value="ACYLPHOSPHATASE"/>
    <property type="match status" value="1"/>
</dbReference>
<accession>A0A0G1IXI6</accession>
<dbReference type="Pfam" id="PF00708">
    <property type="entry name" value="Acylphosphatase"/>
    <property type="match status" value="1"/>
</dbReference>
<dbReference type="EC" id="3.6.1.7" evidence="2 4"/>
<evidence type="ECO:0000256" key="3">
    <source>
        <dbReference type="ARBA" id="ARBA00047645"/>
    </source>
</evidence>
<comment type="caution">
    <text evidence="7">The sequence shown here is derived from an EMBL/GenBank/DDBJ whole genome shotgun (WGS) entry which is preliminary data.</text>
</comment>
<feature type="domain" description="Acylphosphatase-like" evidence="6">
    <location>
        <begin position="1"/>
        <end position="77"/>
    </location>
</feature>
<protein>
    <recommendedName>
        <fullName evidence="2 4">acylphosphatase</fullName>
        <ecNumber evidence="2 4">3.6.1.7</ecNumber>
    </recommendedName>
</protein>
<dbReference type="AlphaFoldDB" id="A0A0G1IXI6"/>
<organism evidence="7 8">
    <name type="scientific">Candidatus Giovannonibacteria bacterium GW2011_GWA2_44_26</name>
    <dbReference type="NCBI Taxonomy" id="1618648"/>
    <lineage>
        <taxon>Bacteria</taxon>
        <taxon>Candidatus Giovannoniibacteriota</taxon>
    </lineage>
</organism>
<dbReference type="GO" id="GO:0003998">
    <property type="term" value="F:acylphosphatase activity"/>
    <property type="evidence" value="ECO:0007669"/>
    <property type="project" value="UniProtKB-EC"/>
</dbReference>
<evidence type="ECO:0000256" key="2">
    <source>
        <dbReference type="ARBA" id="ARBA00012150"/>
    </source>
</evidence>
<keyword evidence="4" id="KW-0378">Hydrolase</keyword>
<evidence type="ECO:0000256" key="4">
    <source>
        <dbReference type="PROSITE-ProRule" id="PRU00520"/>
    </source>
</evidence>
<evidence type="ECO:0000313" key="8">
    <source>
        <dbReference type="Proteomes" id="UP000033945"/>
    </source>
</evidence>
<dbReference type="InterPro" id="IPR020456">
    <property type="entry name" value="Acylphosphatase"/>
</dbReference>
<evidence type="ECO:0000256" key="5">
    <source>
        <dbReference type="RuleBase" id="RU004168"/>
    </source>
</evidence>
<evidence type="ECO:0000313" key="7">
    <source>
        <dbReference type="EMBL" id="KKT63795.1"/>
    </source>
</evidence>
<evidence type="ECO:0000256" key="1">
    <source>
        <dbReference type="ARBA" id="ARBA00005614"/>
    </source>
</evidence>